<dbReference type="GO" id="GO:0016491">
    <property type="term" value="F:oxidoreductase activity"/>
    <property type="evidence" value="ECO:0007669"/>
    <property type="project" value="UniProtKB-KW"/>
</dbReference>
<name>A0ABW5FZJ1_9PSEU</name>
<gene>
    <name evidence="4" type="ORF">ACFSXZ_21640</name>
</gene>
<evidence type="ECO:0000256" key="1">
    <source>
        <dbReference type="ARBA" id="ARBA00010617"/>
    </source>
</evidence>
<comment type="caution">
    <text evidence="4">The sequence shown here is derived from an EMBL/GenBank/DDBJ whole genome shotgun (WGS) entry which is preliminary data.</text>
</comment>
<dbReference type="InterPro" id="IPR036396">
    <property type="entry name" value="Cyt_P450_sf"/>
</dbReference>
<keyword evidence="2" id="KW-0349">Heme</keyword>
<dbReference type="PRINTS" id="PR00385">
    <property type="entry name" value="P450"/>
</dbReference>
<feature type="compositionally biased region" description="Polar residues" evidence="3">
    <location>
        <begin position="1"/>
        <end position="11"/>
    </location>
</feature>
<organism evidence="4 5">
    <name type="scientific">Amycolatopsis pigmentata</name>
    <dbReference type="NCBI Taxonomy" id="450801"/>
    <lineage>
        <taxon>Bacteria</taxon>
        <taxon>Bacillati</taxon>
        <taxon>Actinomycetota</taxon>
        <taxon>Actinomycetes</taxon>
        <taxon>Pseudonocardiales</taxon>
        <taxon>Pseudonocardiaceae</taxon>
        <taxon>Amycolatopsis</taxon>
    </lineage>
</organism>
<dbReference type="InterPro" id="IPR017972">
    <property type="entry name" value="Cyt_P450_CS"/>
</dbReference>
<keyword evidence="2" id="KW-0479">Metal-binding</keyword>
<reference evidence="5" key="1">
    <citation type="journal article" date="2019" name="Int. J. Syst. Evol. Microbiol.">
        <title>The Global Catalogue of Microorganisms (GCM) 10K type strain sequencing project: providing services to taxonomists for standard genome sequencing and annotation.</title>
        <authorList>
            <consortium name="The Broad Institute Genomics Platform"/>
            <consortium name="The Broad Institute Genome Sequencing Center for Infectious Disease"/>
            <person name="Wu L."/>
            <person name="Ma J."/>
        </authorList>
    </citation>
    <scope>NUCLEOTIDE SEQUENCE [LARGE SCALE GENOMIC DNA]</scope>
    <source>
        <strain evidence="5">CGMCC 4.7645</strain>
    </source>
</reference>
<keyword evidence="2" id="KW-0408">Iron</keyword>
<dbReference type="PANTHER" id="PTHR46696">
    <property type="entry name" value="P450, PUTATIVE (EUROFUNG)-RELATED"/>
    <property type="match status" value="1"/>
</dbReference>
<sequence length="407" mass="44507">MTTHTSDTSETAPVPEGLPTGRERLLDPPGELSRLRAQRPVSRMIYPDGHEGWLVTGYHAARAVLADLRFSSRQDLIRHTPIPNPFGDQKPPPAMAGTLTRLDPPEHTHYRRLLTGQFTVRRMNQLAGRIERITEDRLDAIAEAGAPADLVPTFALPIPSLVICELLGVPYADHERFQRDSATLFNLGSSAEAMLEALDDLTAFLGELVETKRAEPTDDLLSGLVTGGELNHEELVTIALTLLVAGHETTAKMLALGTFALLENPDQLAKLRAQPELINNTVEELLRYLTIVHIGPVRVAKEDVEVDGVLIKAGETVTLSLPAVNRDPARFTNAEELDITRPATGHVAFGHGVHQCLGQQLARIEMRVAYPALLRRFPGLRLAVPADEVKARANAAIYGLDALPVTW</sequence>
<evidence type="ECO:0000313" key="4">
    <source>
        <dbReference type="EMBL" id="MFD2418937.1"/>
    </source>
</evidence>
<evidence type="ECO:0000256" key="2">
    <source>
        <dbReference type="RuleBase" id="RU000461"/>
    </source>
</evidence>
<dbReference type="SUPFAM" id="SSF48264">
    <property type="entry name" value="Cytochrome P450"/>
    <property type="match status" value="1"/>
</dbReference>
<evidence type="ECO:0000256" key="3">
    <source>
        <dbReference type="SAM" id="MobiDB-lite"/>
    </source>
</evidence>
<keyword evidence="5" id="KW-1185">Reference proteome</keyword>
<evidence type="ECO:0000313" key="5">
    <source>
        <dbReference type="Proteomes" id="UP001597417"/>
    </source>
</evidence>
<feature type="region of interest" description="Disordered" evidence="3">
    <location>
        <begin position="1"/>
        <end position="31"/>
    </location>
</feature>
<dbReference type="InterPro" id="IPR001128">
    <property type="entry name" value="Cyt_P450"/>
</dbReference>
<dbReference type="CDD" id="cd11030">
    <property type="entry name" value="CYP105-like"/>
    <property type="match status" value="1"/>
</dbReference>
<dbReference type="PROSITE" id="PS00086">
    <property type="entry name" value="CYTOCHROME_P450"/>
    <property type="match status" value="1"/>
</dbReference>
<dbReference type="EMBL" id="JBHUKR010000009">
    <property type="protein sequence ID" value="MFD2418937.1"/>
    <property type="molecule type" value="Genomic_DNA"/>
</dbReference>
<keyword evidence="2 4" id="KW-0560">Oxidoreductase</keyword>
<proteinExistence type="inferred from homology"/>
<comment type="similarity">
    <text evidence="1 2">Belongs to the cytochrome P450 family.</text>
</comment>
<dbReference type="PANTHER" id="PTHR46696:SF1">
    <property type="entry name" value="CYTOCHROME P450 YJIB-RELATED"/>
    <property type="match status" value="1"/>
</dbReference>
<dbReference type="Proteomes" id="UP001597417">
    <property type="component" value="Unassembled WGS sequence"/>
</dbReference>
<dbReference type="InterPro" id="IPR002397">
    <property type="entry name" value="Cyt_P450_B"/>
</dbReference>
<dbReference type="Gene3D" id="1.10.630.10">
    <property type="entry name" value="Cytochrome P450"/>
    <property type="match status" value="1"/>
</dbReference>
<keyword evidence="2" id="KW-0503">Monooxygenase</keyword>
<dbReference type="RefSeq" id="WP_378266929.1">
    <property type="nucleotide sequence ID" value="NZ_JBHUKR010000009.1"/>
</dbReference>
<protein>
    <submittedName>
        <fullName evidence="4">Cytochrome P450</fullName>
        <ecNumber evidence="4">1.14.-.-</ecNumber>
    </submittedName>
</protein>
<accession>A0ABW5FZJ1</accession>
<dbReference type="EC" id="1.14.-.-" evidence="4"/>
<dbReference type="PRINTS" id="PR00359">
    <property type="entry name" value="BP450"/>
</dbReference>
<dbReference type="Pfam" id="PF00067">
    <property type="entry name" value="p450"/>
    <property type="match status" value="1"/>
</dbReference>